<dbReference type="CDD" id="cd04301">
    <property type="entry name" value="NAT_SF"/>
    <property type="match status" value="1"/>
</dbReference>
<comment type="caution">
    <text evidence="3">The sequence shown here is derived from an EMBL/GenBank/DDBJ whole genome shotgun (WGS) entry which is preliminary data.</text>
</comment>
<name>A0A8H4PFL2_9HYPO</name>
<dbReference type="InterPro" id="IPR016181">
    <property type="entry name" value="Acyl_CoA_acyltransferase"/>
</dbReference>
<dbReference type="Gene3D" id="3.40.630.30">
    <property type="match status" value="1"/>
</dbReference>
<dbReference type="Proteomes" id="UP000554235">
    <property type="component" value="Unassembled WGS sequence"/>
</dbReference>
<feature type="domain" description="N-acetyltransferase" evidence="2">
    <location>
        <begin position="57"/>
        <end position="219"/>
    </location>
</feature>
<dbReference type="PANTHER" id="PTHR42791">
    <property type="entry name" value="GNAT FAMILY ACETYLTRANSFERASE"/>
    <property type="match status" value="1"/>
</dbReference>
<evidence type="ECO:0000313" key="4">
    <source>
        <dbReference type="Proteomes" id="UP000554235"/>
    </source>
</evidence>
<dbReference type="SUPFAM" id="SSF55729">
    <property type="entry name" value="Acyl-CoA N-acyltransferases (Nat)"/>
    <property type="match status" value="1"/>
</dbReference>
<dbReference type="OrthoDB" id="2115692at2759"/>
<dbReference type="PROSITE" id="PS51186">
    <property type="entry name" value="GNAT"/>
    <property type="match status" value="1"/>
</dbReference>
<dbReference type="EMBL" id="JAADYS010002342">
    <property type="protein sequence ID" value="KAF4458807.1"/>
    <property type="molecule type" value="Genomic_DNA"/>
</dbReference>
<keyword evidence="3" id="KW-0808">Transferase</keyword>
<dbReference type="PANTHER" id="PTHR42791:SF1">
    <property type="entry name" value="N-ACETYLTRANSFERASE DOMAIN-CONTAINING PROTEIN"/>
    <property type="match status" value="1"/>
</dbReference>
<feature type="compositionally biased region" description="Acidic residues" evidence="1">
    <location>
        <begin position="105"/>
        <end position="118"/>
    </location>
</feature>
<dbReference type="InterPro" id="IPR052523">
    <property type="entry name" value="Trichothecene_AcTrans"/>
</dbReference>
<evidence type="ECO:0000259" key="2">
    <source>
        <dbReference type="PROSITE" id="PS51186"/>
    </source>
</evidence>
<keyword evidence="4" id="KW-1185">Reference proteome</keyword>
<protein>
    <submittedName>
        <fullName evidence="3">Acyl- N-acyltransferase</fullName>
    </submittedName>
</protein>
<accession>A0A8H4PFL2</accession>
<organism evidence="3 4">
    <name type="scientific">Fusarium albosuccineum</name>
    <dbReference type="NCBI Taxonomy" id="1237068"/>
    <lineage>
        <taxon>Eukaryota</taxon>
        <taxon>Fungi</taxon>
        <taxon>Dikarya</taxon>
        <taxon>Ascomycota</taxon>
        <taxon>Pezizomycotina</taxon>
        <taxon>Sordariomycetes</taxon>
        <taxon>Hypocreomycetidae</taxon>
        <taxon>Hypocreales</taxon>
        <taxon>Nectriaceae</taxon>
        <taxon>Fusarium</taxon>
        <taxon>Fusarium decemcellulare species complex</taxon>
    </lineage>
</organism>
<dbReference type="InterPro" id="IPR000182">
    <property type="entry name" value="GNAT_dom"/>
</dbReference>
<evidence type="ECO:0000256" key="1">
    <source>
        <dbReference type="SAM" id="MobiDB-lite"/>
    </source>
</evidence>
<gene>
    <name evidence="3" type="ORF">FALBO_14440</name>
</gene>
<proteinExistence type="predicted"/>
<reference evidence="3 4" key="1">
    <citation type="submission" date="2020-01" db="EMBL/GenBank/DDBJ databases">
        <title>Identification and distribution of gene clusters putatively required for synthesis of sphingolipid metabolism inhibitors in phylogenetically diverse species of the filamentous fungus Fusarium.</title>
        <authorList>
            <person name="Kim H.-S."/>
            <person name="Busman M."/>
            <person name="Brown D.W."/>
            <person name="Divon H."/>
            <person name="Uhlig S."/>
            <person name="Proctor R.H."/>
        </authorList>
    </citation>
    <scope>NUCLEOTIDE SEQUENCE [LARGE SCALE GENOMIC DNA]</scope>
    <source>
        <strain evidence="3 4">NRRL 20459</strain>
    </source>
</reference>
<dbReference type="AlphaFoldDB" id="A0A8H4PFL2"/>
<feature type="region of interest" description="Disordered" evidence="1">
    <location>
        <begin position="88"/>
        <end position="118"/>
    </location>
</feature>
<evidence type="ECO:0000313" key="3">
    <source>
        <dbReference type="EMBL" id="KAF4458807.1"/>
    </source>
</evidence>
<keyword evidence="3" id="KW-0012">Acyltransferase</keyword>
<dbReference type="GO" id="GO:0016747">
    <property type="term" value="F:acyltransferase activity, transferring groups other than amino-acyl groups"/>
    <property type="evidence" value="ECO:0007669"/>
    <property type="project" value="InterPro"/>
</dbReference>
<sequence length="238" mass="26974">MAFQITKATPDDVPQLVDIYFAAFRDDLDLLIFPDTKSNRKWWSKSLRSDVSDPDVLVLKAVERVGDVETIVAWTLWELWDEEDLGAWSESDSESDSGCSSSSDSDSETESEEEFGEDETAAHGFYEMAWETHSRFMKNPHWFLEIIATSPTHQRRGAGSLLLKHGLKKVDEMGLEAYTEASPLAVPLYEKAGFRGDDRLEFKHKKSLYYHVAMVRSAKNCKEALPAVEELALDEKEG</sequence>
<dbReference type="Pfam" id="PF00583">
    <property type="entry name" value="Acetyltransf_1"/>
    <property type="match status" value="1"/>
</dbReference>